<accession>A0ABY5FW66</accession>
<keyword evidence="4" id="KW-1185">Reference proteome</keyword>
<dbReference type="InterPro" id="IPR027417">
    <property type="entry name" value="P-loop_NTPase"/>
</dbReference>
<proteinExistence type="predicted"/>
<dbReference type="CDD" id="cd04859">
    <property type="entry name" value="Prim_Pol"/>
    <property type="match status" value="1"/>
</dbReference>
<dbReference type="SUPFAM" id="SSF52540">
    <property type="entry name" value="P-loop containing nucleoside triphosphate hydrolases"/>
    <property type="match status" value="1"/>
</dbReference>
<gene>
    <name evidence="2" type="ORF">NNL39_00050</name>
    <name evidence="3" type="ORF">NNL39_12955</name>
</gene>
<dbReference type="EMBL" id="CP101497">
    <property type="protein sequence ID" value="UTT62551.1"/>
    <property type="molecule type" value="Genomic_DNA"/>
</dbReference>
<evidence type="ECO:0000313" key="4">
    <source>
        <dbReference type="Proteomes" id="UP001060039"/>
    </source>
</evidence>
<dbReference type="Pfam" id="PF13481">
    <property type="entry name" value="AAA_25"/>
    <property type="match status" value="1"/>
</dbReference>
<evidence type="ECO:0000259" key="1">
    <source>
        <dbReference type="SMART" id="SM00943"/>
    </source>
</evidence>
<organism evidence="2 4">
    <name type="scientific">Microcella humidisoli</name>
    <dbReference type="NCBI Taxonomy" id="2963406"/>
    <lineage>
        <taxon>Bacteria</taxon>
        <taxon>Bacillati</taxon>
        <taxon>Actinomycetota</taxon>
        <taxon>Actinomycetes</taxon>
        <taxon>Micrococcales</taxon>
        <taxon>Microbacteriaceae</taxon>
        <taxon>Microcella</taxon>
    </lineage>
</organism>
<dbReference type="SUPFAM" id="SSF56747">
    <property type="entry name" value="Prim-pol domain"/>
    <property type="match status" value="1"/>
</dbReference>
<reference evidence="2" key="1">
    <citation type="submission" date="2022-07" db="EMBL/GenBank/DDBJ databases">
        <title>Taxonomic analysis of Microcella humidisoli nov. sp., isolated from riverside soil.</title>
        <authorList>
            <person name="Molina K.M."/>
            <person name="Kim S.B."/>
        </authorList>
    </citation>
    <scope>NUCLEOTIDE SEQUENCE</scope>
    <source>
        <strain evidence="2">MMS21-STM10</strain>
    </source>
</reference>
<name>A0ABY5FW66_9MICO</name>
<evidence type="ECO:0000313" key="2">
    <source>
        <dbReference type="EMBL" id="UTT62551.1"/>
    </source>
</evidence>
<sequence length="668" mass="73598">MSDRLDSPGEHLQGVDKALAWAALGLRVHPVREKDSWSGDKLFERKTPYLTRGLTDAITNPEGIRAWWAAQPDALVGVVADSTVCVLDIDMNAEKGKDGWNSLVEADLSELPDTFSYKTSSGGEHHVYRHPHDVELGPAAPVVISTGEVLTDVDRRAGRSYFIAWGDSVPTSLDELAPAPEWLCVPSSSMSESPFHGSIADWVRTLRPVTSYEVSAAKVRFPRGEFGHDEMIQRQAELVRLAAEGKGGVAGALDLLRARWLQGEFNTPEYADDFDRSLAGAVRKFGGTGEPDSPEVVEAMTDELANDYYIKLKAQQKAKRRLASENFTGTEFPSWEEMEAASQTFLIEDLVPEQGMVFLIAKRNIGKTFLYIDAICSMAFGMRWLGKETKQTKTMVVIGEGFNGYVDRLKAWCEAHGEDFEELKKWVIPVRGANLNNETSLELLREKANAEEVGLIIFDTFANTSGGTDENDAALNSMTLEAAVAIRAEATTWFIHHPRRSDQDTDAPIARGSGALDGRADVVLTMYRDKSFSPTSGSKQEWLAVSTEEDHAGKNRSARTETIRGLYLNEVSENAVMRQVAGEGLSKRVRRVREKLSGVMTRAEYRDETGLSEESARLDIEEAVEAGVLEVSSEREGRKPATFMVKRPVGNHLALVASVPVPKNDEAG</sequence>
<evidence type="ECO:0000313" key="3">
    <source>
        <dbReference type="EMBL" id="UTT63840.1"/>
    </source>
</evidence>
<feature type="domain" description="DNA primase/polymerase bifunctional N-terminal" evidence="1">
    <location>
        <begin position="18"/>
        <end position="183"/>
    </location>
</feature>
<dbReference type="InterPro" id="IPR015330">
    <property type="entry name" value="DNA_primase/pol_bifunc_N"/>
</dbReference>
<dbReference type="SMART" id="SM00943">
    <property type="entry name" value="Prim-Pol"/>
    <property type="match status" value="1"/>
</dbReference>
<dbReference type="Gene3D" id="3.40.50.300">
    <property type="entry name" value="P-loop containing nucleotide triphosphate hydrolases"/>
    <property type="match status" value="1"/>
</dbReference>
<dbReference type="Pfam" id="PF09250">
    <property type="entry name" value="Prim-Pol"/>
    <property type="match status" value="1"/>
</dbReference>
<dbReference type="RefSeq" id="WP_255159688.1">
    <property type="nucleotide sequence ID" value="NZ_CP101497.1"/>
</dbReference>
<protein>
    <submittedName>
        <fullName evidence="2">AAA family ATPase</fullName>
    </submittedName>
</protein>
<dbReference type="Proteomes" id="UP001060039">
    <property type="component" value="Chromosome"/>
</dbReference>
<dbReference type="EMBL" id="CP101497">
    <property type="protein sequence ID" value="UTT63840.1"/>
    <property type="molecule type" value="Genomic_DNA"/>
</dbReference>